<accession>A0ABS3HBZ1</accession>
<dbReference type="Gene3D" id="3.30.390.30">
    <property type="match status" value="1"/>
</dbReference>
<comment type="caution">
    <text evidence="6">The sequence shown here is derived from an EMBL/GenBank/DDBJ whole genome shotgun (WGS) entry which is preliminary data.</text>
</comment>
<evidence type="ECO:0000256" key="1">
    <source>
        <dbReference type="ARBA" id="ARBA00001974"/>
    </source>
</evidence>
<dbReference type="PANTHER" id="PTHR43429:SF3">
    <property type="entry name" value="NITRITE REDUCTASE [NAD(P)H]"/>
    <property type="match status" value="1"/>
</dbReference>
<evidence type="ECO:0000256" key="3">
    <source>
        <dbReference type="ARBA" id="ARBA00022827"/>
    </source>
</evidence>
<dbReference type="PRINTS" id="PR00411">
    <property type="entry name" value="PNDRDTASEI"/>
</dbReference>
<dbReference type="PRINTS" id="PR00368">
    <property type="entry name" value="FADPNR"/>
</dbReference>
<evidence type="ECO:0000313" key="6">
    <source>
        <dbReference type="EMBL" id="MBO0450420.1"/>
    </source>
</evidence>
<proteinExistence type="predicted"/>
<keyword evidence="2" id="KW-0285">Flavoprotein</keyword>
<dbReference type="Gene3D" id="3.50.50.60">
    <property type="entry name" value="FAD/NAD(P)-binding domain"/>
    <property type="match status" value="2"/>
</dbReference>
<keyword evidence="3" id="KW-0274">FAD</keyword>
<dbReference type="RefSeq" id="WP_206905313.1">
    <property type="nucleotide sequence ID" value="NZ_JAFLVT010000018.1"/>
</dbReference>
<dbReference type="Proteomes" id="UP000664256">
    <property type="component" value="Unassembled WGS sequence"/>
</dbReference>
<evidence type="ECO:0000256" key="2">
    <source>
        <dbReference type="ARBA" id="ARBA00022630"/>
    </source>
</evidence>
<dbReference type="InterPro" id="IPR023753">
    <property type="entry name" value="FAD/NAD-binding_dom"/>
</dbReference>
<dbReference type="PANTHER" id="PTHR43429">
    <property type="entry name" value="PYRIDINE NUCLEOTIDE-DISULFIDE OXIDOREDUCTASE DOMAIN-CONTAINING"/>
    <property type="match status" value="1"/>
</dbReference>
<feature type="domain" description="NADH-rubredoxin oxidoreductase C-terminal" evidence="5">
    <location>
        <begin position="316"/>
        <end position="379"/>
    </location>
</feature>
<organism evidence="6 7">
    <name type="scientific">Candidatus Enterococcus myersii</name>
    <dbReference type="NCBI Taxonomy" id="2815322"/>
    <lineage>
        <taxon>Bacteria</taxon>
        <taxon>Bacillati</taxon>
        <taxon>Bacillota</taxon>
        <taxon>Bacilli</taxon>
        <taxon>Lactobacillales</taxon>
        <taxon>Enterococcaceae</taxon>
        <taxon>Enterococcus</taxon>
    </lineage>
</organism>
<evidence type="ECO:0000259" key="4">
    <source>
        <dbReference type="Pfam" id="PF07992"/>
    </source>
</evidence>
<name>A0ABS3HBZ1_9ENTE</name>
<sequence length="410" mass="44960">MEYVVVGASAAGINALKTLAKLAPNDNLTLISKDEAIHFRCILHHYLEGSRDVSQLNFTDANFIEKNNIRWLKGVSLTAIDTSTQVLTLSDGKKVVYDKVLLATGASTFFPPVKNIKDAANVIGLRNLDDAIFIKEKLPQVENIVVMGAGLVGIDAVEGLLHYGKDLTLVEFGDRLLPIQLDHKASQRYQDAFAAYGVKQRYNTAVQEVLMDETGKVKELALSDGTTIPCDLLIVATGVRSNVQFLEGTPVETDRFGMLFNPLGETNVANVYGAGDVSGKNPIWPAAVKEGIIAASNMVGQKRVLTDFFASKSTMTFLKIQTMSLGSPIPADDTYQVEIRESPGQYKKIIHKDGIITGAVIQGDLSYSGILTQLVKEQIRIDKLKKCVFDINYSDFFNMTENFEFGFCTD</sequence>
<reference evidence="6 7" key="1">
    <citation type="submission" date="2021-03" db="EMBL/GenBank/DDBJ databases">
        <title>Enterococcal diversity collection.</title>
        <authorList>
            <person name="Gilmore M.S."/>
            <person name="Schwartzman J."/>
            <person name="Van Tyne D."/>
            <person name="Martin M."/>
            <person name="Earl A.M."/>
            <person name="Manson A.L."/>
            <person name="Straub T."/>
            <person name="Salamzade R."/>
            <person name="Saavedra J."/>
            <person name="Lebreton F."/>
            <person name="Prichula J."/>
            <person name="Schaufler K."/>
            <person name="Gaca A."/>
            <person name="Sgardioli B."/>
            <person name="Wagenaar J."/>
            <person name="Strong T."/>
        </authorList>
    </citation>
    <scope>NUCLEOTIDE SEQUENCE [LARGE SCALE GENOMIC DNA]</scope>
    <source>
        <strain evidence="6 7">MJM12</strain>
    </source>
</reference>
<feature type="domain" description="FAD/NAD(P)-binding" evidence="4">
    <location>
        <begin position="2"/>
        <end position="291"/>
    </location>
</feature>
<dbReference type="EMBL" id="JAFLVT010000018">
    <property type="protein sequence ID" value="MBO0450420.1"/>
    <property type="molecule type" value="Genomic_DNA"/>
</dbReference>
<comment type="cofactor">
    <cofactor evidence="1">
        <name>FAD</name>
        <dbReference type="ChEBI" id="CHEBI:57692"/>
    </cofactor>
</comment>
<dbReference type="InterPro" id="IPR050260">
    <property type="entry name" value="FAD-bd_OxRdtase"/>
</dbReference>
<gene>
    <name evidence="6" type="ORF">JZO76_12910</name>
</gene>
<dbReference type="SUPFAM" id="SSF51905">
    <property type="entry name" value="FAD/NAD(P)-binding domain"/>
    <property type="match status" value="1"/>
</dbReference>
<keyword evidence="7" id="KW-1185">Reference proteome</keyword>
<evidence type="ECO:0000313" key="7">
    <source>
        <dbReference type="Proteomes" id="UP000664256"/>
    </source>
</evidence>
<dbReference type="InterPro" id="IPR036188">
    <property type="entry name" value="FAD/NAD-bd_sf"/>
</dbReference>
<dbReference type="InterPro" id="IPR016156">
    <property type="entry name" value="FAD/NAD-linked_Rdtase_dimer_sf"/>
</dbReference>
<evidence type="ECO:0000259" key="5">
    <source>
        <dbReference type="Pfam" id="PF18267"/>
    </source>
</evidence>
<dbReference type="Pfam" id="PF07992">
    <property type="entry name" value="Pyr_redox_2"/>
    <property type="match status" value="1"/>
</dbReference>
<dbReference type="InterPro" id="IPR041575">
    <property type="entry name" value="Rubredoxin_C"/>
</dbReference>
<protein>
    <submittedName>
        <fullName evidence="6">NAD(P)/FAD-dependent oxidoreductase</fullName>
    </submittedName>
</protein>
<dbReference type="Pfam" id="PF18267">
    <property type="entry name" value="Rubredoxin_C"/>
    <property type="match status" value="1"/>
</dbReference>